<dbReference type="PANTHER" id="PTHR42847">
    <property type="entry name" value="ALKANESULFONATE MONOOXYGENASE"/>
    <property type="match status" value="1"/>
</dbReference>
<evidence type="ECO:0000256" key="2">
    <source>
        <dbReference type="ARBA" id="ARBA00022643"/>
    </source>
</evidence>
<comment type="caution">
    <text evidence="6">The sequence shown here is derived from an EMBL/GenBank/DDBJ whole genome shotgun (WGS) entry which is preliminary data.</text>
</comment>
<evidence type="ECO:0000313" key="6">
    <source>
        <dbReference type="EMBL" id="VAZ84586.1"/>
    </source>
</evidence>
<gene>
    <name evidence="6" type="primary">luxB</name>
    <name evidence="6" type="ORF">LAUMK42_03409</name>
</gene>
<evidence type="ECO:0000256" key="4">
    <source>
        <dbReference type="ARBA" id="ARBA00023033"/>
    </source>
</evidence>
<keyword evidence="2" id="KW-0288">FMN</keyword>
<dbReference type="InterPro" id="IPR011251">
    <property type="entry name" value="Luciferase-like_dom"/>
</dbReference>
<proteinExistence type="predicted"/>
<dbReference type="Pfam" id="PF00296">
    <property type="entry name" value="Bac_luciferase"/>
    <property type="match status" value="1"/>
</dbReference>
<dbReference type="EC" id="1.14.14.3" evidence="6"/>
<dbReference type="AlphaFoldDB" id="A0AB38UVP1"/>
<dbReference type="InterPro" id="IPR050172">
    <property type="entry name" value="SsuD_RutA_monooxygenase"/>
</dbReference>
<keyword evidence="4 6" id="KW-0503">Monooxygenase</keyword>
<sequence length="317" mass="34671">MIRALLESSAMSAVAAKLSIATPVVTMLPGVSADWERHASVEDLAQIAEAADRLGYHHLTCSEHIALPRAEQRRRGTRYWDPLATLGYLAARTQRIRLATNVLVLGYHHPLEIAKRYGTLDAVSGGRLILGVGVGSLEDEFHLIGAPFADRGARADDALRALRSALSVSEPSYHGQFYSFDGMVVDPCAVQSHVPIWVGGRTVRSLRRAATLADGWAPFDVSLGHVREWLSRFELHPGFEVVLRPPAPLDPIGEPQLTRDVLAETAAHGATTICATFVHTSRQHYLESLQALTELAPLEWRAAPRAYSPRRVDISSS</sequence>
<dbReference type="GO" id="GO:0047646">
    <property type="term" value="F:alkanal monooxygenase (FMN-linked) activity"/>
    <property type="evidence" value="ECO:0007669"/>
    <property type="project" value="UniProtKB-EC"/>
</dbReference>
<keyword evidence="1" id="KW-0285">Flavoprotein</keyword>
<dbReference type="GO" id="GO:0008726">
    <property type="term" value="F:alkanesulfonate monooxygenase activity"/>
    <property type="evidence" value="ECO:0007669"/>
    <property type="project" value="TreeGrafter"/>
</dbReference>
<accession>A0AB38UVP1</accession>
<protein>
    <submittedName>
        <fullName evidence="6">Alkanal monooxygenase beta chain</fullName>
        <ecNumber evidence="6">1.14.14.3</ecNumber>
    </submittedName>
</protein>
<dbReference type="EMBL" id="UPHL01000094">
    <property type="protein sequence ID" value="VAZ84586.1"/>
    <property type="molecule type" value="Genomic_DNA"/>
</dbReference>
<dbReference type="InterPro" id="IPR036661">
    <property type="entry name" value="Luciferase-like_sf"/>
</dbReference>
<dbReference type="Proteomes" id="UP000279331">
    <property type="component" value="Unassembled WGS sequence"/>
</dbReference>
<reference evidence="6 7" key="1">
    <citation type="submission" date="2018-09" db="EMBL/GenBank/DDBJ databases">
        <authorList>
            <person name="Tagini F."/>
        </authorList>
    </citation>
    <scope>NUCLEOTIDE SEQUENCE [LARGE SCALE GENOMIC DNA]</scope>
    <source>
        <strain evidence="6 7">MK42</strain>
    </source>
</reference>
<feature type="domain" description="Luciferase-like" evidence="5">
    <location>
        <begin position="30"/>
        <end position="234"/>
    </location>
</feature>
<evidence type="ECO:0000313" key="7">
    <source>
        <dbReference type="Proteomes" id="UP000279331"/>
    </source>
</evidence>
<dbReference type="InterPro" id="IPR019921">
    <property type="entry name" value="Lucif-like_OxRdtase_Rv2161c"/>
</dbReference>
<evidence type="ECO:0000256" key="3">
    <source>
        <dbReference type="ARBA" id="ARBA00023002"/>
    </source>
</evidence>
<evidence type="ECO:0000256" key="1">
    <source>
        <dbReference type="ARBA" id="ARBA00022630"/>
    </source>
</evidence>
<keyword evidence="3 6" id="KW-0560">Oxidoreductase</keyword>
<name>A0AB38UVP1_9MYCO</name>
<dbReference type="GO" id="GO:0046306">
    <property type="term" value="P:alkanesulfonate catabolic process"/>
    <property type="evidence" value="ECO:0007669"/>
    <property type="project" value="TreeGrafter"/>
</dbReference>
<dbReference type="PANTHER" id="PTHR42847:SF4">
    <property type="entry name" value="ALKANESULFONATE MONOOXYGENASE-RELATED"/>
    <property type="match status" value="1"/>
</dbReference>
<organism evidence="6 7">
    <name type="scientific">Mycobacterium persicum</name>
    <dbReference type="NCBI Taxonomy" id="1487726"/>
    <lineage>
        <taxon>Bacteria</taxon>
        <taxon>Bacillati</taxon>
        <taxon>Actinomycetota</taxon>
        <taxon>Actinomycetes</taxon>
        <taxon>Mycobacteriales</taxon>
        <taxon>Mycobacteriaceae</taxon>
        <taxon>Mycobacterium</taxon>
    </lineage>
</organism>
<dbReference type="Gene3D" id="3.20.20.30">
    <property type="entry name" value="Luciferase-like domain"/>
    <property type="match status" value="1"/>
</dbReference>
<dbReference type="NCBIfam" id="TIGR03619">
    <property type="entry name" value="F420_Rv2161c"/>
    <property type="match status" value="1"/>
</dbReference>
<dbReference type="SUPFAM" id="SSF51679">
    <property type="entry name" value="Bacterial luciferase-like"/>
    <property type="match status" value="1"/>
</dbReference>
<evidence type="ECO:0000259" key="5">
    <source>
        <dbReference type="Pfam" id="PF00296"/>
    </source>
</evidence>